<dbReference type="Proteomes" id="UP000027138">
    <property type="component" value="Unassembled WGS sequence"/>
</dbReference>
<name>A0A067JNR0_JATCU</name>
<protein>
    <submittedName>
        <fullName evidence="1">Uncharacterized protein</fullName>
    </submittedName>
</protein>
<dbReference type="EMBL" id="KK915609">
    <property type="protein sequence ID" value="KDP21635.1"/>
    <property type="molecule type" value="Genomic_DNA"/>
</dbReference>
<proteinExistence type="predicted"/>
<dbReference type="AlphaFoldDB" id="A0A067JNR0"/>
<accession>A0A067JNR0</accession>
<keyword evidence="2" id="KW-1185">Reference proteome</keyword>
<evidence type="ECO:0000313" key="2">
    <source>
        <dbReference type="Proteomes" id="UP000027138"/>
    </source>
</evidence>
<dbReference type="STRING" id="180498.A0A067JNR0"/>
<sequence length="123" mass="13791">MAGETAVFKFLKPRLRPQITDIQAAAFWGVAATTTALWIIQPFNWIKKTFIEKEPEGNKGPVIEVKKASPGFKVKGRWNKIIMVTDREKGRELVELFEAARKAAGEAVSEEDGVEESRCLDMP</sequence>
<organism evidence="1 2">
    <name type="scientific">Jatropha curcas</name>
    <name type="common">Barbados nut</name>
    <dbReference type="NCBI Taxonomy" id="180498"/>
    <lineage>
        <taxon>Eukaryota</taxon>
        <taxon>Viridiplantae</taxon>
        <taxon>Streptophyta</taxon>
        <taxon>Embryophyta</taxon>
        <taxon>Tracheophyta</taxon>
        <taxon>Spermatophyta</taxon>
        <taxon>Magnoliopsida</taxon>
        <taxon>eudicotyledons</taxon>
        <taxon>Gunneridae</taxon>
        <taxon>Pentapetalae</taxon>
        <taxon>rosids</taxon>
        <taxon>fabids</taxon>
        <taxon>Malpighiales</taxon>
        <taxon>Euphorbiaceae</taxon>
        <taxon>Crotonoideae</taxon>
        <taxon>Jatropheae</taxon>
        <taxon>Jatropha</taxon>
    </lineage>
</organism>
<gene>
    <name evidence="1" type="ORF">JCGZ_03306</name>
</gene>
<dbReference type="OrthoDB" id="97at2759"/>
<evidence type="ECO:0000313" key="1">
    <source>
        <dbReference type="EMBL" id="KDP21635.1"/>
    </source>
</evidence>
<reference evidence="1 2" key="1">
    <citation type="journal article" date="2014" name="PLoS ONE">
        <title>Global Analysis of Gene Expression Profiles in Physic Nut (Jatropha curcas L.) Seedlings Exposed to Salt Stress.</title>
        <authorList>
            <person name="Zhang L."/>
            <person name="Zhang C."/>
            <person name="Wu P."/>
            <person name="Chen Y."/>
            <person name="Li M."/>
            <person name="Jiang H."/>
            <person name="Wu G."/>
        </authorList>
    </citation>
    <scope>NUCLEOTIDE SEQUENCE [LARGE SCALE GENOMIC DNA]</scope>
    <source>
        <strain evidence="2">cv. GZQX0401</strain>
        <tissue evidence="1">Young leaves</tissue>
    </source>
</reference>